<dbReference type="RefSeq" id="WP_092811884.1">
    <property type="nucleotide sequence ID" value="NZ_FMVW01000003.1"/>
</dbReference>
<evidence type="ECO:0000256" key="3">
    <source>
        <dbReference type="ARBA" id="ARBA00022989"/>
    </source>
</evidence>
<dbReference type="GO" id="GO:0005886">
    <property type="term" value="C:plasma membrane"/>
    <property type="evidence" value="ECO:0007669"/>
    <property type="project" value="InterPro"/>
</dbReference>
<evidence type="ECO:0000259" key="7">
    <source>
        <dbReference type="Pfam" id="PF06305"/>
    </source>
</evidence>
<gene>
    <name evidence="8" type="ORF">SAMN03080610_01883</name>
</gene>
<evidence type="ECO:0000313" key="9">
    <source>
        <dbReference type="Proteomes" id="UP000199347"/>
    </source>
</evidence>
<dbReference type="Proteomes" id="UP000199347">
    <property type="component" value="Unassembled WGS sequence"/>
</dbReference>
<evidence type="ECO:0000256" key="6">
    <source>
        <dbReference type="SAM" id="Phobius"/>
    </source>
</evidence>
<feature type="region of interest" description="Disordered" evidence="5">
    <location>
        <begin position="90"/>
        <end position="116"/>
    </location>
</feature>
<evidence type="ECO:0000256" key="2">
    <source>
        <dbReference type="ARBA" id="ARBA00022692"/>
    </source>
</evidence>
<sequence length="116" mass="12783">MQQLAWLIKWIILLPILVVIALLAVANDQTVALRLNPFDADDPVLRVELALYQVAFAAFAVGAICGGIVMWNGQRKYRRQAREKRHEAAALQARADKAERQGRENAGLLAGPAPRA</sequence>
<accession>A0A1G5NEK8</accession>
<dbReference type="STRING" id="1120955.SAMN03080610_01883"/>
<feature type="compositionally biased region" description="Basic and acidic residues" evidence="5">
    <location>
        <begin position="90"/>
        <end position="103"/>
    </location>
</feature>
<dbReference type="AlphaFoldDB" id="A0A1G5NEK8"/>
<dbReference type="OrthoDB" id="7868067at2"/>
<evidence type="ECO:0000256" key="4">
    <source>
        <dbReference type="ARBA" id="ARBA00023136"/>
    </source>
</evidence>
<keyword evidence="9" id="KW-1185">Reference proteome</keyword>
<feature type="domain" description="Lipopolysaccharide assembly protein A" evidence="7">
    <location>
        <begin position="27"/>
        <end position="94"/>
    </location>
</feature>
<feature type="transmembrane region" description="Helical" evidence="6">
    <location>
        <begin position="50"/>
        <end position="72"/>
    </location>
</feature>
<organism evidence="8 9">
    <name type="scientific">Afifella marina DSM 2698</name>
    <dbReference type="NCBI Taxonomy" id="1120955"/>
    <lineage>
        <taxon>Bacteria</taxon>
        <taxon>Pseudomonadati</taxon>
        <taxon>Pseudomonadota</taxon>
        <taxon>Alphaproteobacteria</taxon>
        <taxon>Hyphomicrobiales</taxon>
        <taxon>Afifellaceae</taxon>
        <taxon>Afifella</taxon>
    </lineage>
</organism>
<reference evidence="8 9" key="1">
    <citation type="submission" date="2016-10" db="EMBL/GenBank/DDBJ databases">
        <authorList>
            <person name="de Groot N.N."/>
        </authorList>
    </citation>
    <scope>NUCLEOTIDE SEQUENCE [LARGE SCALE GENOMIC DNA]</scope>
    <source>
        <strain evidence="8 9">DSM 2698</strain>
    </source>
</reference>
<protein>
    <recommendedName>
        <fullName evidence="7">Lipopolysaccharide assembly protein A domain-containing protein</fullName>
    </recommendedName>
</protein>
<keyword evidence="3 6" id="KW-1133">Transmembrane helix</keyword>
<keyword evidence="4 6" id="KW-0472">Membrane</keyword>
<evidence type="ECO:0000313" key="8">
    <source>
        <dbReference type="EMBL" id="SCZ35368.1"/>
    </source>
</evidence>
<evidence type="ECO:0000256" key="1">
    <source>
        <dbReference type="ARBA" id="ARBA00022475"/>
    </source>
</evidence>
<proteinExistence type="predicted"/>
<dbReference type="InterPro" id="IPR010445">
    <property type="entry name" value="LapA_dom"/>
</dbReference>
<evidence type="ECO:0000256" key="5">
    <source>
        <dbReference type="SAM" id="MobiDB-lite"/>
    </source>
</evidence>
<keyword evidence="1" id="KW-1003">Cell membrane</keyword>
<name>A0A1G5NEK8_AFIMA</name>
<keyword evidence="2 6" id="KW-0812">Transmembrane</keyword>
<dbReference type="Pfam" id="PF06305">
    <property type="entry name" value="LapA_dom"/>
    <property type="match status" value="1"/>
</dbReference>
<dbReference type="EMBL" id="FMVW01000003">
    <property type="protein sequence ID" value="SCZ35368.1"/>
    <property type="molecule type" value="Genomic_DNA"/>
</dbReference>